<gene>
    <name evidence="12" type="ORF">PILCRDRAFT_666166</name>
</gene>
<comment type="subcellular location">
    <subcellularLocation>
        <location evidence="2">Cytoplasm</location>
    </subcellularLocation>
    <subcellularLocation>
        <location evidence="1">Nucleus</location>
    </subcellularLocation>
</comment>
<sequence length="765" mass="83810">MGRIREEVDAAFTSNTVEAVAESRTAEPKIVEERFTGVLVERTLLQPKDEPRTIPARDDTLAEEMGFYADSKPASDSRFPRNGDASGAQEVAESTGFFIDTTPATTSPANTRHQPIIIDRMADQLLGEDEEIIVYVAPHPRVTKAPIRLEPAPSLPSTSILTGTTSTFASSSDAITAPLEEQSVNDHNKTAPPTIPQAPSFDSISFSFANEVSPKITPKKQQPRTRPVFTAGERNKSKAKARKKEARAARRRLERRAMFGSFGAIMSEAQLRGDDEQVGTGKDPRWEERRRGDSDIDWGDTDEGDDAVRVGRAARVLDGVDEVSNGVGAMELDSEIDMEAMKAFVKGMSANGGRHVTMDDIADEEQMRLEDASGGFQRGSESGASDSDGEIEEEGSVIDEEDDLIKGEEEMMMGVPRNMSPSDDDGDEDDLSDEIDQSPNSGFQARLQRLRKTTWRKQVTDRYLLSEEDTSDDDFFDGYTRAEEDDDFIAHVEDLLDAKGGSVLSSAEREARKRLFQAVQNGEFSDPEQDIGPTKRKKGMNIPIELQDQWARDRSKKAENKRARAKARLEAAADPLLPKKGGKKGHKAILAAAKLDPSSSIPERVVDMVTLEQQIRRFLADISGKATMVLPPMNKESRKQVHELATAFHLKSQSKGKGDGRYTTLMKTTRSGIAIDERKVGRVVKHGRVFMQPGAKGKNAIIMPRHKDGDEVGKAAPKIGEANIGFKMLASMGWSEGDRIGISGGLVAPLTAVIKNTKLGLGANR</sequence>
<dbReference type="OrthoDB" id="21470at2759"/>
<dbReference type="GO" id="GO:0006397">
    <property type="term" value="P:mRNA processing"/>
    <property type="evidence" value="ECO:0007669"/>
    <property type="project" value="UniProtKB-KW"/>
</dbReference>
<feature type="compositionally biased region" description="Acidic residues" evidence="9">
    <location>
        <begin position="422"/>
        <end position="436"/>
    </location>
</feature>
<evidence type="ECO:0000256" key="7">
    <source>
        <dbReference type="ARBA" id="ARBA00023187"/>
    </source>
</evidence>
<dbReference type="GO" id="GO:0005737">
    <property type="term" value="C:cytoplasm"/>
    <property type="evidence" value="ECO:0007669"/>
    <property type="project" value="UniProtKB-SubCell"/>
</dbReference>
<feature type="domain" description="G-patch" evidence="10">
    <location>
        <begin position="721"/>
        <end position="765"/>
    </location>
</feature>
<evidence type="ECO:0000256" key="8">
    <source>
        <dbReference type="ARBA" id="ARBA00023242"/>
    </source>
</evidence>
<dbReference type="InParanoid" id="A0A0C3F781"/>
<dbReference type="PANTHER" id="PTHR14195">
    <property type="entry name" value="G PATCH DOMAIN CONTAINING PROTEIN 2"/>
    <property type="match status" value="1"/>
</dbReference>
<name>A0A0C3F781_PILCF</name>
<keyword evidence="5" id="KW-0963">Cytoplasm</keyword>
<evidence type="ECO:0000256" key="3">
    <source>
        <dbReference type="ARBA" id="ARBA00010306"/>
    </source>
</evidence>
<dbReference type="STRING" id="765440.A0A0C3F781"/>
<dbReference type="Pfam" id="PF01424">
    <property type="entry name" value="R3H"/>
    <property type="match status" value="1"/>
</dbReference>
<dbReference type="GO" id="GO:0008380">
    <property type="term" value="P:RNA splicing"/>
    <property type="evidence" value="ECO:0007669"/>
    <property type="project" value="UniProtKB-KW"/>
</dbReference>
<comment type="similarity">
    <text evidence="3">Belongs to the SQS1 family.</text>
</comment>
<evidence type="ECO:0000256" key="9">
    <source>
        <dbReference type="SAM" id="MobiDB-lite"/>
    </source>
</evidence>
<feature type="compositionally biased region" description="Basic residues" evidence="9">
    <location>
        <begin position="237"/>
        <end position="250"/>
    </location>
</feature>
<evidence type="ECO:0000256" key="5">
    <source>
        <dbReference type="ARBA" id="ARBA00022490"/>
    </source>
</evidence>
<evidence type="ECO:0000256" key="1">
    <source>
        <dbReference type="ARBA" id="ARBA00004123"/>
    </source>
</evidence>
<keyword evidence="6" id="KW-0507">mRNA processing</keyword>
<feature type="region of interest" description="Disordered" evidence="9">
    <location>
        <begin position="371"/>
        <end position="402"/>
    </location>
</feature>
<evidence type="ECO:0000256" key="6">
    <source>
        <dbReference type="ARBA" id="ARBA00022664"/>
    </source>
</evidence>
<dbReference type="GO" id="GO:0005634">
    <property type="term" value="C:nucleus"/>
    <property type="evidence" value="ECO:0007669"/>
    <property type="project" value="UniProtKB-SubCell"/>
</dbReference>
<dbReference type="InterPro" id="IPR036867">
    <property type="entry name" value="R3H_dom_sf"/>
</dbReference>
<dbReference type="PROSITE" id="PS51061">
    <property type="entry name" value="R3H"/>
    <property type="match status" value="1"/>
</dbReference>
<feature type="region of interest" description="Disordered" evidence="9">
    <location>
        <begin position="215"/>
        <end position="250"/>
    </location>
</feature>
<feature type="region of interest" description="Disordered" evidence="9">
    <location>
        <begin position="414"/>
        <end position="441"/>
    </location>
</feature>
<feature type="compositionally biased region" description="Basic and acidic residues" evidence="9">
    <location>
        <begin position="282"/>
        <end position="294"/>
    </location>
</feature>
<dbReference type="InterPro" id="IPR001374">
    <property type="entry name" value="R3H_dom"/>
</dbReference>
<dbReference type="AlphaFoldDB" id="A0A0C3F781"/>
<keyword evidence="13" id="KW-1185">Reference proteome</keyword>
<dbReference type="CDD" id="cd02646">
    <property type="entry name" value="R3H_G-patch"/>
    <property type="match status" value="1"/>
</dbReference>
<evidence type="ECO:0000259" key="10">
    <source>
        <dbReference type="PROSITE" id="PS50174"/>
    </source>
</evidence>
<feature type="domain" description="R3H" evidence="11">
    <location>
        <begin position="605"/>
        <end position="669"/>
    </location>
</feature>
<evidence type="ECO:0000313" key="12">
    <source>
        <dbReference type="EMBL" id="KIM75681.1"/>
    </source>
</evidence>
<keyword evidence="8" id="KW-0539">Nucleus</keyword>
<dbReference type="SUPFAM" id="SSF82708">
    <property type="entry name" value="R3H domain"/>
    <property type="match status" value="1"/>
</dbReference>
<feature type="compositionally biased region" description="Acidic residues" evidence="9">
    <location>
        <begin position="295"/>
        <end position="305"/>
    </location>
</feature>
<dbReference type="GO" id="GO:0003676">
    <property type="term" value="F:nucleic acid binding"/>
    <property type="evidence" value="ECO:0007669"/>
    <property type="project" value="UniProtKB-UniRule"/>
</dbReference>
<dbReference type="InterPro" id="IPR034082">
    <property type="entry name" value="R3H_G-patch"/>
</dbReference>
<dbReference type="Gene3D" id="3.30.1370.50">
    <property type="entry name" value="R3H-like domain"/>
    <property type="match status" value="1"/>
</dbReference>
<dbReference type="HOGENOM" id="CLU_011306_0_0_1"/>
<dbReference type="InterPro" id="IPR000467">
    <property type="entry name" value="G_patch_dom"/>
</dbReference>
<feature type="compositionally biased region" description="Acidic residues" evidence="9">
    <location>
        <begin position="387"/>
        <end position="402"/>
    </location>
</feature>
<feature type="region of interest" description="Disordered" evidence="9">
    <location>
        <begin position="70"/>
        <end position="89"/>
    </location>
</feature>
<dbReference type="PROSITE" id="PS50174">
    <property type="entry name" value="G_PATCH"/>
    <property type="match status" value="1"/>
</dbReference>
<evidence type="ECO:0000256" key="2">
    <source>
        <dbReference type="ARBA" id="ARBA00004496"/>
    </source>
</evidence>
<dbReference type="Proteomes" id="UP000054166">
    <property type="component" value="Unassembled WGS sequence"/>
</dbReference>
<dbReference type="InterPro" id="IPR051189">
    <property type="entry name" value="Splicing_assoc_domain"/>
</dbReference>
<organism evidence="12 13">
    <name type="scientific">Piloderma croceum (strain F 1598)</name>
    <dbReference type="NCBI Taxonomy" id="765440"/>
    <lineage>
        <taxon>Eukaryota</taxon>
        <taxon>Fungi</taxon>
        <taxon>Dikarya</taxon>
        <taxon>Basidiomycota</taxon>
        <taxon>Agaricomycotina</taxon>
        <taxon>Agaricomycetes</taxon>
        <taxon>Agaricomycetidae</taxon>
        <taxon>Atheliales</taxon>
        <taxon>Atheliaceae</taxon>
        <taxon>Piloderma</taxon>
    </lineage>
</organism>
<evidence type="ECO:0000313" key="13">
    <source>
        <dbReference type="Proteomes" id="UP000054166"/>
    </source>
</evidence>
<dbReference type="Pfam" id="PF01585">
    <property type="entry name" value="G-patch"/>
    <property type="match status" value="1"/>
</dbReference>
<dbReference type="SMART" id="SM00443">
    <property type="entry name" value="G_patch"/>
    <property type="match status" value="1"/>
</dbReference>
<evidence type="ECO:0000256" key="4">
    <source>
        <dbReference type="ARBA" id="ARBA00018964"/>
    </source>
</evidence>
<proteinExistence type="inferred from homology"/>
<reference evidence="13" key="2">
    <citation type="submission" date="2015-01" db="EMBL/GenBank/DDBJ databases">
        <title>Evolutionary Origins and Diversification of the Mycorrhizal Mutualists.</title>
        <authorList>
            <consortium name="DOE Joint Genome Institute"/>
            <consortium name="Mycorrhizal Genomics Consortium"/>
            <person name="Kohler A."/>
            <person name="Kuo A."/>
            <person name="Nagy L.G."/>
            <person name="Floudas D."/>
            <person name="Copeland A."/>
            <person name="Barry K.W."/>
            <person name="Cichocki N."/>
            <person name="Veneault-Fourrey C."/>
            <person name="LaButti K."/>
            <person name="Lindquist E.A."/>
            <person name="Lipzen A."/>
            <person name="Lundell T."/>
            <person name="Morin E."/>
            <person name="Murat C."/>
            <person name="Riley R."/>
            <person name="Ohm R."/>
            <person name="Sun H."/>
            <person name="Tunlid A."/>
            <person name="Henrissat B."/>
            <person name="Grigoriev I.V."/>
            <person name="Hibbett D.S."/>
            <person name="Martin F."/>
        </authorList>
    </citation>
    <scope>NUCLEOTIDE SEQUENCE [LARGE SCALE GENOMIC DNA]</scope>
    <source>
        <strain evidence="13">F 1598</strain>
    </source>
</reference>
<reference evidence="12 13" key="1">
    <citation type="submission" date="2014-04" db="EMBL/GenBank/DDBJ databases">
        <authorList>
            <consortium name="DOE Joint Genome Institute"/>
            <person name="Kuo A."/>
            <person name="Tarkka M."/>
            <person name="Buscot F."/>
            <person name="Kohler A."/>
            <person name="Nagy L.G."/>
            <person name="Floudas D."/>
            <person name="Copeland A."/>
            <person name="Barry K.W."/>
            <person name="Cichocki N."/>
            <person name="Veneault-Fourrey C."/>
            <person name="LaButti K."/>
            <person name="Lindquist E.A."/>
            <person name="Lipzen A."/>
            <person name="Lundell T."/>
            <person name="Morin E."/>
            <person name="Murat C."/>
            <person name="Sun H."/>
            <person name="Tunlid A."/>
            <person name="Henrissat B."/>
            <person name="Grigoriev I.V."/>
            <person name="Hibbett D.S."/>
            <person name="Martin F."/>
            <person name="Nordberg H.P."/>
            <person name="Cantor M.N."/>
            <person name="Hua S.X."/>
        </authorList>
    </citation>
    <scope>NUCLEOTIDE SEQUENCE [LARGE SCALE GENOMIC DNA]</scope>
    <source>
        <strain evidence="12 13">F 1598</strain>
    </source>
</reference>
<dbReference type="SMART" id="SM00393">
    <property type="entry name" value="R3H"/>
    <property type="match status" value="1"/>
</dbReference>
<accession>A0A0C3F781</accession>
<protein>
    <recommendedName>
        <fullName evidence="4">Protein SQS1</fullName>
    </recommendedName>
</protein>
<dbReference type="EMBL" id="KN833043">
    <property type="protein sequence ID" value="KIM75681.1"/>
    <property type="molecule type" value="Genomic_DNA"/>
</dbReference>
<keyword evidence="7" id="KW-0508">mRNA splicing</keyword>
<evidence type="ECO:0000259" key="11">
    <source>
        <dbReference type="PROSITE" id="PS51061"/>
    </source>
</evidence>
<feature type="region of interest" description="Disordered" evidence="9">
    <location>
        <begin position="270"/>
        <end position="305"/>
    </location>
</feature>